<dbReference type="GO" id="GO:0033588">
    <property type="term" value="C:elongator holoenzyme complex"/>
    <property type="evidence" value="ECO:0007669"/>
    <property type="project" value="InterPro"/>
</dbReference>
<evidence type="ECO:0008006" key="5">
    <source>
        <dbReference type="Google" id="ProtNLM"/>
    </source>
</evidence>
<dbReference type="PANTHER" id="PTHR16184">
    <property type="entry name" value="ELONGATOR COMPLEX PROTEIN 6"/>
    <property type="match status" value="1"/>
</dbReference>
<comment type="caution">
    <text evidence="3">The sequence shown here is derived from an EMBL/GenBank/DDBJ whole genome shotgun (WGS) entry which is preliminary data.</text>
</comment>
<dbReference type="Pfam" id="PF09807">
    <property type="entry name" value="ELP6"/>
    <property type="match status" value="1"/>
</dbReference>
<accession>A0A1Y1WVW4</accession>
<dbReference type="EMBL" id="MCFE01000881">
    <property type="protein sequence ID" value="ORX77336.1"/>
    <property type="molecule type" value="Genomic_DNA"/>
</dbReference>
<dbReference type="PANTHER" id="PTHR16184:SF6">
    <property type="entry name" value="ELONGATOR COMPLEX PROTEIN 6"/>
    <property type="match status" value="1"/>
</dbReference>
<evidence type="ECO:0000313" key="4">
    <source>
        <dbReference type="Proteomes" id="UP000193498"/>
    </source>
</evidence>
<gene>
    <name evidence="3" type="ORF">K493DRAFT_245396</name>
</gene>
<organism evidence="3 4">
    <name type="scientific">Basidiobolus meristosporus CBS 931.73</name>
    <dbReference type="NCBI Taxonomy" id="1314790"/>
    <lineage>
        <taxon>Eukaryota</taxon>
        <taxon>Fungi</taxon>
        <taxon>Fungi incertae sedis</taxon>
        <taxon>Zoopagomycota</taxon>
        <taxon>Entomophthoromycotina</taxon>
        <taxon>Basidiobolomycetes</taxon>
        <taxon>Basidiobolales</taxon>
        <taxon>Basidiobolaceae</taxon>
        <taxon>Basidiobolus</taxon>
    </lineage>
</organism>
<evidence type="ECO:0000313" key="3">
    <source>
        <dbReference type="EMBL" id="ORX77336.1"/>
    </source>
</evidence>
<dbReference type="CDD" id="cd19495">
    <property type="entry name" value="Elp6"/>
    <property type="match status" value="1"/>
</dbReference>
<dbReference type="InterPro" id="IPR018627">
    <property type="entry name" value="ELP6"/>
</dbReference>
<dbReference type="AlphaFoldDB" id="A0A1Y1WVW4"/>
<proteinExistence type="inferred from homology"/>
<evidence type="ECO:0000256" key="1">
    <source>
        <dbReference type="ARBA" id="ARBA00005043"/>
    </source>
</evidence>
<dbReference type="InParanoid" id="A0A1Y1WVW4"/>
<keyword evidence="4" id="KW-1185">Reference proteome</keyword>
<dbReference type="STRING" id="1314790.A0A1Y1WVW4"/>
<sequence length="272" mass="29880">MGYATLHSAFHWEDTEHFLPPRGKNFLITDTLGANGDFLLYHFLTTFLKPTSVNTRVVLVGFSQIFNHYNLVARKLGVNLTAAKTSGRFKFVDGLTGLSSGKIPAPPTTVLPTTPELVLGPLSPENTLESLLGQLEGLVSSEEAGQTCLIYDDVSVLLNLGVSVRELQRFMQASRLLMEKNGGTLVSLVHSDQALLEDPEQESLVKLLMYQTAYILQVKALGSGYSKEVNGQVALIRGPSCRDSRFIPQVLQYKTLDNNVQFFARGFSEGVL</sequence>
<dbReference type="Gene3D" id="3.40.50.300">
    <property type="entry name" value="P-loop containing nucleotide triphosphate hydrolases"/>
    <property type="match status" value="1"/>
</dbReference>
<comment type="pathway">
    <text evidence="1">tRNA modification; 5-methoxycarbonylmethyl-2-thiouridine-tRNA biosynthesis.</text>
</comment>
<dbReference type="InterPro" id="IPR027417">
    <property type="entry name" value="P-loop_NTPase"/>
</dbReference>
<dbReference type="UniPathway" id="UPA00988"/>
<dbReference type="OrthoDB" id="9995306at2759"/>
<protein>
    <recommendedName>
        <fullName evidence="5">Elongator complex protein 6</fullName>
    </recommendedName>
</protein>
<dbReference type="GO" id="GO:0002098">
    <property type="term" value="P:tRNA wobble uridine modification"/>
    <property type="evidence" value="ECO:0007669"/>
    <property type="project" value="InterPro"/>
</dbReference>
<evidence type="ECO:0000256" key="2">
    <source>
        <dbReference type="ARBA" id="ARBA00008837"/>
    </source>
</evidence>
<reference evidence="3 4" key="1">
    <citation type="submission" date="2016-07" db="EMBL/GenBank/DDBJ databases">
        <title>Pervasive Adenine N6-methylation of Active Genes in Fungi.</title>
        <authorList>
            <consortium name="DOE Joint Genome Institute"/>
            <person name="Mondo S.J."/>
            <person name="Dannebaum R.O."/>
            <person name="Kuo R.C."/>
            <person name="Labutti K."/>
            <person name="Haridas S."/>
            <person name="Kuo A."/>
            <person name="Salamov A."/>
            <person name="Ahrendt S.R."/>
            <person name="Lipzen A."/>
            <person name="Sullivan W."/>
            <person name="Andreopoulos W.B."/>
            <person name="Clum A."/>
            <person name="Lindquist E."/>
            <person name="Daum C."/>
            <person name="Ramamoorthy G.K."/>
            <person name="Gryganskyi A."/>
            <person name="Culley D."/>
            <person name="Magnuson J.K."/>
            <person name="James T.Y."/>
            <person name="O'Malley M.A."/>
            <person name="Stajich J.E."/>
            <person name="Spatafora J.W."/>
            <person name="Visel A."/>
            <person name="Grigoriev I.V."/>
        </authorList>
    </citation>
    <scope>NUCLEOTIDE SEQUENCE [LARGE SCALE GENOMIC DNA]</scope>
    <source>
        <strain evidence="3 4">CBS 931.73</strain>
    </source>
</reference>
<dbReference type="Proteomes" id="UP000193498">
    <property type="component" value="Unassembled WGS sequence"/>
</dbReference>
<name>A0A1Y1WVW4_9FUNG</name>
<comment type="similarity">
    <text evidence="2">Belongs to the ELP6 family.</text>
</comment>